<accession>A0A1H2L4L7</accession>
<feature type="transmembrane region" description="Helical" evidence="1">
    <location>
        <begin position="24"/>
        <end position="45"/>
    </location>
</feature>
<proteinExistence type="predicted"/>
<name>A0A1H2L4L7_9ACTN</name>
<evidence type="ECO:0000256" key="1">
    <source>
        <dbReference type="SAM" id="Phobius"/>
    </source>
</evidence>
<dbReference type="AlphaFoldDB" id="A0A1H2L4L7"/>
<protein>
    <recommendedName>
        <fullName evidence="4">DUF998 domain-containing protein</fullName>
    </recommendedName>
</protein>
<feature type="transmembrane region" description="Helical" evidence="1">
    <location>
        <begin position="170"/>
        <end position="188"/>
    </location>
</feature>
<evidence type="ECO:0000313" key="2">
    <source>
        <dbReference type="EMBL" id="SDU75963.1"/>
    </source>
</evidence>
<feature type="transmembrane region" description="Helical" evidence="1">
    <location>
        <begin position="194"/>
        <end position="220"/>
    </location>
</feature>
<keyword evidence="1" id="KW-0472">Membrane</keyword>
<keyword evidence="1" id="KW-1133">Transmembrane helix</keyword>
<evidence type="ECO:0000313" key="3">
    <source>
        <dbReference type="Proteomes" id="UP000182977"/>
    </source>
</evidence>
<dbReference type="EMBL" id="LT629791">
    <property type="protein sequence ID" value="SDU75963.1"/>
    <property type="molecule type" value="Genomic_DNA"/>
</dbReference>
<organism evidence="2 3">
    <name type="scientific">Jiangella alkaliphila</name>
    <dbReference type="NCBI Taxonomy" id="419479"/>
    <lineage>
        <taxon>Bacteria</taxon>
        <taxon>Bacillati</taxon>
        <taxon>Actinomycetota</taxon>
        <taxon>Actinomycetes</taxon>
        <taxon>Jiangellales</taxon>
        <taxon>Jiangellaceae</taxon>
        <taxon>Jiangella</taxon>
    </lineage>
</organism>
<feature type="transmembrane region" description="Helical" evidence="1">
    <location>
        <begin position="99"/>
        <end position="115"/>
    </location>
</feature>
<dbReference type="Proteomes" id="UP000182977">
    <property type="component" value="Chromosome I"/>
</dbReference>
<evidence type="ECO:0008006" key="4">
    <source>
        <dbReference type="Google" id="ProtNLM"/>
    </source>
</evidence>
<dbReference type="Pfam" id="PF06197">
    <property type="entry name" value="DUF998"/>
    <property type="match status" value="1"/>
</dbReference>
<gene>
    <name evidence="2" type="ORF">SAMN04488563_5074</name>
</gene>
<sequence>MTSIAASVSPAVASTSAARPSRRLLTAGVVAGPLYVATVVGQYLLRDGYDPTRHAASVLANGDYGWVQITNFVVAAALTVAAAVGLARTGLAGTWAPRLVGVFGVSLLAAGVFVADPVEGFPPGTPASAADTMSWHALAHLGAGTVGFVCFAIACFALGRRLRRTGRRGAGAYSVASGALILAGFLAVSGSAGASWGVLAFTAGILAGWAWLAVTCARLVR</sequence>
<dbReference type="RefSeq" id="WP_046767661.1">
    <property type="nucleotide sequence ID" value="NZ_KQ061222.1"/>
</dbReference>
<reference evidence="3" key="1">
    <citation type="submission" date="2016-10" db="EMBL/GenBank/DDBJ databases">
        <authorList>
            <person name="Varghese N."/>
            <person name="Submissions S."/>
        </authorList>
    </citation>
    <scope>NUCLEOTIDE SEQUENCE [LARGE SCALE GENOMIC DNA]</scope>
    <source>
        <strain evidence="3">DSM 45079</strain>
    </source>
</reference>
<keyword evidence="1" id="KW-0812">Transmembrane</keyword>
<keyword evidence="3" id="KW-1185">Reference proteome</keyword>
<feature type="transmembrane region" description="Helical" evidence="1">
    <location>
        <begin position="65"/>
        <end position="87"/>
    </location>
</feature>
<feature type="transmembrane region" description="Helical" evidence="1">
    <location>
        <begin position="135"/>
        <end position="158"/>
    </location>
</feature>
<dbReference type="STRING" id="419479.SAMN04488563_5074"/>
<dbReference type="InterPro" id="IPR009339">
    <property type="entry name" value="DUF998"/>
</dbReference>
<dbReference type="OrthoDB" id="8159487at2"/>